<evidence type="ECO:0000259" key="6">
    <source>
        <dbReference type="SMART" id="SM00822"/>
    </source>
</evidence>
<dbReference type="RefSeq" id="WP_189028400.1">
    <property type="nucleotide sequence ID" value="NZ_BMNE01000003.1"/>
</dbReference>
<evidence type="ECO:0000256" key="3">
    <source>
        <dbReference type="ARBA" id="ARBA00022512"/>
    </source>
</evidence>
<keyword evidence="3" id="KW-0964">Secreted</keyword>
<dbReference type="SMART" id="SM00822">
    <property type="entry name" value="PKS_KR"/>
    <property type="match status" value="1"/>
</dbReference>
<evidence type="ECO:0000313" key="7">
    <source>
        <dbReference type="EMBL" id="GGN80616.1"/>
    </source>
</evidence>
<dbReference type="InterPro" id="IPR002347">
    <property type="entry name" value="SDR_fam"/>
</dbReference>
<dbReference type="InterPro" id="IPR050259">
    <property type="entry name" value="SDR"/>
</dbReference>
<organism evidence="7 8">
    <name type="scientific">Nocardia rhizosphaerihabitans</name>
    <dbReference type="NCBI Taxonomy" id="1691570"/>
    <lineage>
        <taxon>Bacteria</taxon>
        <taxon>Bacillati</taxon>
        <taxon>Actinomycetota</taxon>
        <taxon>Actinomycetes</taxon>
        <taxon>Mycobacteriales</taxon>
        <taxon>Nocardiaceae</taxon>
        <taxon>Nocardia</taxon>
    </lineage>
</organism>
<dbReference type="PANTHER" id="PTHR42879">
    <property type="entry name" value="3-OXOACYL-(ACYL-CARRIER-PROTEIN) REDUCTASE"/>
    <property type="match status" value="1"/>
</dbReference>
<sequence length="245" mass="25294">MSITFDFSGRTALVTGAAQGIGHAIATMFHDAGAQVAVVDRDPVALKAAWDGKERVFAHAVDVTDSSAVSAAVDAVVAETGSLDIVVNNAGITRDTVVWKMSDDQWQAVIDVHLKGTFAMTRAVVPHMRAAGFGRIVNVTSYTGLHGTIGQSNYAAAKGGIIAFTKTVAKETARFGITVNAISPNAATPMVLAVGQERLAEMTATVPVGRFADPSEMATAVGYLAADESAYVTGVVLPVDGGLAM</sequence>
<name>A0ABQ2KG46_9NOCA</name>
<dbReference type="NCBIfam" id="NF009466">
    <property type="entry name" value="PRK12826.1-2"/>
    <property type="match status" value="1"/>
</dbReference>
<feature type="domain" description="Ketoreductase" evidence="6">
    <location>
        <begin position="10"/>
        <end position="185"/>
    </location>
</feature>
<dbReference type="PRINTS" id="PR00081">
    <property type="entry name" value="GDHRDH"/>
</dbReference>
<dbReference type="InterPro" id="IPR036291">
    <property type="entry name" value="NAD(P)-bd_dom_sf"/>
</dbReference>
<dbReference type="InterPro" id="IPR020904">
    <property type="entry name" value="Sc_DH/Rdtase_CS"/>
</dbReference>
<gene>
    <name evidence="7" type="ORF">GCM10011610_30150</name>
</gene>
<dbReference type="PANTHER" id="PTHR42879:SF2">
    <property type="entry name" value="3-OXOACYL-[ACYL-CARRIER-PROTEIN] REDUCTASE FABG"/>
    <property type="match status" value="1"/>
</dbReference>
<comment type="catalytic activity">
    <reaction evidence="5">
        <text>a (3R)-hydroxyacyl-[ACP] + NADP(+) = a 3-oxoacyl-[ACP] + NADPH + H(+)</text>
        <dbReference type="Rhea" id="RHEA:17397"/>
        <dbReference type="Rhea" id="RHEA-COMP:9916"/>
        <dbReference type="Rhea" id="RHEA-COMP:9945"/>
        <dbReference type="ChEBI" id="CHEBI:15378"/>
        <dbReference type="ChEBI" id="CHEBI:57783"/>
        <dbReference type="ChEBI" id="CHEBI:58349"/>
        <dbReference type="ChEBI" id="CHEBI:78776"/>
        <dbReference type="ChEBI" id="CHEBI:78827"/>
        <dbReference type="EC" id="1.1.1.100"/>
    </reaction>
    <physiologicalReaction direction="right-to-left" evidence="5">
        <dbReference type="Rhea" id="RHEA:17399"/>
    </physiologicalReaction>
</comment>
<protein>
    <recommendedName>
        <fullName evidence="4">3-oxoacyl-[acyl-carrier-protein] reductase MabA</fullName>
    </recommendedName>
</protein>
<dbReference type="EMBL" id="BMNE01000003">
    <property type="protein sequence ID" value="GGN80616.1"/>
    <property type="molecule type" value="Genomic_DNA"/>
</dbReference>
<comment type="caution">
    <text evidence="7">The sequence shown here is derived from an EMBL/GenBank/DDBJ whole genome shotgun (WGS) entry which is preliminary data.</text>
</comment>
<keyword evidence="8" id="KW-1185">Reference proteome</keyword>
<evidence type="ECO:0000256" key="2">
    <source>
        <dbReference type="ARBA" id="ARBA00006484"/>
    </source>
</evidence>
<dbReference type="Proteomes" id="UP000658127">
    <property type="component" value="Unassembled WGS sequence"/>
</dbReference>
<keyword evidence="3" id="KW-0134">Cell wall</keyword>
<evidence type="ECO:0000313" key="8">
    <source>
        <dbReference type="Proteomes" id="UP000658127"/>
    </source>
</evidence>
<dbReference type="Pfam" id="PF13561">
    <property type="entry name" value="adh_short_C2"/>
    <property type="match status" value="1"/>
</dbReference>
<comment type="similarity">
    <text evidence="2">Belongs to the short-chain dehydrogenases/reductases (SDR) family.</text>
</comment>
<dbReference type="InterPro" id="IPR057326">
    <property type="entry name" value="KR_dom"/>
</dbReference>
<evidence type="ECO:0000256" key="4">
    <source>
        <dbReference type="ARBA" id="ARBA00040781"/>
    </source>
</evidence>
<comment type="subcellular location">
    <subcellularLocation>
        <location evidence="1">Secreted</location>
        <location evidence="1">Cell wall</location>
    </subcellularLocation>
</comment>
<reference evidence="8" key="1">
    <citation type="journal article" date="2019" name="Int. J. Syst. Evol. Microbiol.">
        <title>The Global Catalogue of Microorganisms (GCM) 10K type strain sequencing project: providing services to taxonomists for standard genome sequencing and annotation.</title>
        <authorList>
            <consortium name="The Broad Institute Genomics Platform"/>
            <consortium name="The Broad Institute Genome Sequencing Center for Infectious Disease"/>
            <person name="Wu L."/>
            <person name="Ma J."/>
        </authorList>
    </citation>
    <scope>NUCLEOTIDE SEQUENCE [LARGE SCALE GENOMIC DNA]</scope>
    <source>
        <strain evidence="8">CGMCC 4.7329</strain>
    </source>
</reference>
<dbReference type="Gene3D" id="3.40.50.720">
    <property type="entry name" value="NAD(P)-binding Rossmann-like Domain"/>
    <property type="match status" value="1"/>
</dbReference>
<dbReference type="SUPFAM" id="SSF51735">
    <property type="entry name" value="NAD(P)-binding Rossmann-fold domains"/>
    <property type="match status" value="1"/>
</dbReference>
<evidence type="ECO:0000256" key="1">
    <source>
        <dbReference type="ARBA" id="ARBA00004191"/>
    </source>
</evidence>
<dbReference type="PRINTS" id="PR00080">
    <property type="entry name" value="SDRFAMILY"/>
</dbReference>
<accession>A0ABQ2KG46</accession>
<proteinExistence type="inferred from homology"/>
<evidence type="ECO:0000256" key="5">
    <source>
        <dbReference type="ARBA" id="ARBA00047400"/>
    </source>
</evidence>
<dbReference type="PROSITE" id="PS00061">
    <property type="entry name" value="ADH_SHORT"/>
    <property type="match status" value="1"/>
</dbReference>